<dbReference type="CDD" id="cd00130">
    <property type="entry name" value="PAS"/>
    <property type="match status" value="1"/>
</dbReference>
<evidence type="ECO:0000256" key="12">
    <source>
        <dbReference type="SAM" id="Coils"/>
    </source>
</evidence>
<feature type="transmembrane region" description="Helical" evidence="13">
    <location>
        <begin position="434"/>
        <end position="453"/>
    </location>
</feature>
<evidence type="ECO:0000259" key="14">
    <source>
        <dbReference type="PROSITE" id="PS50109"/>
    </source>
</evidence>
<dbReference type="Proteomes" id="UP001596977">
    <property type="component" value="Unassembled WGS sequence"/>
</dbReference>
<dbReference type="PROSITE" id="PS50109">
    <property type="entry name" value="HIS_KIN"/>
    <property type="match status" value="1"/>
</dbReference>
<keyword evidence="12" id="KW-0175">Coiled coil</keyword>
<evidence type="ECO:0000256" key="11">
    <source>
        <dbReference type="PROSITE-ProRule" id="PRU00169"/>
    </source>
</evidence>
<sequence>MSLLTAALLALTLILLLFVIAAAVEARGAAIARRPALRHHTYTLALGVYCTSWTFYGSVGSAVRDGWSYLPIYVAPIILLIAAPRFLGKLAHAVAEEQTTTVSDFIAARFGHDVVVARLVTIIALLGTIPYLALQLRSIGAALSIVSGTDVAAQAMLIAAPLLALFAILFGARRFELAGRSEGLLYAIGLESAIKLLALTAVAGFAVYLLANSPAADFDAGVAALRTGFAPERLSIDVAVILLISALAIVALPRQFYMGLVEAREADDLVRARHGLALYLIAMAALILPIALAGVTVLGSGVAPDRYVLALPAMEGGGFVLAAALLGGISAAASMAIVDSTALATMVSNDLVFPTLMRATAPGEAGAIGRRMLVVRRLSILGIVSLALVWALLVSERSSLASIGLIAFAAMTQFGPHLVLAATGKGRDPLAARASLSVGLALWLYTLALPPVLPAEWLAALSGTLADPLRLFGIGNAAPLSHGVIWSVGANLLVYALAAARNVQAPALPRLTRAERPVTNLAGLVQLTASFVGKEQAEREFPDAAADRPVDRHSARRARELIAQVVGASSARALVASALAGGTVSLQDVARLLDEGGQSLRFSRGLLASTFENIDAGISVVDADLNLVAWNTRYLDLFDYPAGMVRVGVPVAELIRYNARHGDFGPGDVEYHVAKRLEHLRRGQEHSFERLRHDGKVIKTVGGPMPGGGYVMSFTDISEEARVREELRRTLDELEQRVADRTQALSEANRLLANADQDKTRFLAAASHDLLQPLHAARLFTAALQRDATAAQQDIVHRVESAIVAAEDLLRSLLDISRIDAGGVTPVPAAIGLAPFLSDLAETIRPIAEAKGLRLRIGPLPGSVESDAGLLRSVMQNFLSNAVRYTSHGGVLVGVRRRGGEWRIDVVDTGVGIAEPQIEEIFAEFTRLGQVEVEGLGLGLALVRRIVRLIGGRIEVRSQPGRGSRFSLYLPALETGAGTWRAASPAPAPVPSGITRPLRILAVDNDERIVEASIALLERLGHRATGARGIAGALAIEGPFDAALVDYHLDHGEDGLDLIARLRARHPGLPALLVTAETSPDLRARAAAMGIGILHKPVAPGAIEAFLAEVSVAQIEP</sequence>
<keyword evidence="8" id="KW-0418">Kinase</keyword>
<dbReference type="SMART" id="SM00388">
    <property type="entry name" value="HisKA"/>
    <property type="match status" value="1"/>
</dbReference>
<keyword evidence="10 13" id="KW-0472">Membrane</keyword>
<feature type="transmembrane region" description="Helical" evidence="13">
    <location>
        <begin position="400"/>
        <end position="422"/>
    </location>
</feature>
<dbReference type="SUPFAM" id="SSF47384">
    <property type="entry name" value="Homodimeric domain of signal transducing histidine kinase"/>
    <property type="match status" value="1"/>
</dbReference>
<dbReference type="SMART" id="SM00387">
    <property type="entry name" value="HATPase_c"/>
    <property type="match status" value="1"/>
</dbReference>
<evidence type="ECO:0000256" key="7">
    <source>
        <dbReference type="ARBA" id="ARBA00022692"/>
    </source>
</evidence>
<dbReference type="CDD" id="cd00082">
    <property type="entry name" value="HisKA"/>
    <property type="match status" value="1"/>
</dbReference>
<dbReference type="SUPFAM" id="SSF55785">
    <property type="entry name" value="PYP-like sensor domain (PAS domain)"/>
    <property type="match status" value="1"/>
</dbReference>
<feature type="transmembrane region" description="Helical" evidence="13">
    <location>
        <begin position="276"/>
        <end position="298"/>
    </location>
</feature>
<dbReference type="InterPro" id="IPR005467">
    <property type="entry name" value="His_kinase_dom"/>
</dbReference>
<dbReference type="Gene3D" id="1.10.287.130">
    <property type="match status" value="1"/>
</dbReference>
<dbReference type="InterPro" id="IPR036890">
    <property type="entry name" value="HATPase_C_sf"/>
</dbReference>
<evidence type="ECO:0000256" key="2">
    <source>
        <dbReference type="ARBA" id="ARBA00004141"/>
    </source>
</evidence>
<feature type="domain" description="Histidine kinase" evidence="14">
    <location>
        <begin position="765"/>
        <end position="974"/>
    </location>
</feature>
<keyword evidence="7 13" id="KW-0812">Transmembrane</keyword>
<accession>A0ABW3HC30</accession>
<dbReference type="InterPro" id="IPR001734">
    <property type="entry name" value="Na/solute_symporter"/>
</dbReference>
<dbReference type="InterPro" id="IPR003594">
    <property type="entry name" value="HATPase_dom"/>
</dbReference>
<dbReference type="EC" id="2.7.13.3" evidence="4"/>
<keyword evidence="17" id="KW-1185">Reference proteome</keyword>
<dbReference type="InterPro" id="IPR038377">
    <property type="entry name" value="Na/Glc_symporter_sf"/>
</dbReference>
<dbReference type="Gene3D" id="3.40.50.2300">
    <property type="match status" value="1"/>
</dbReference>
<dbReference type="InterPro" id="IPR001789">
    <property type="entry name" value="Sig_transdc_resp-reg_receiver"/>
</dbReference>
<feature type="coiled-coil region" evidence="12">
    <location>
        <begin position="717"/>
        <end position="751"/>
    </location>
</feature>
<feature type="transmembrane region" description="Helical" evidence="13">
    <location>
        <begin position="234"/>
        <end position="256"/>
    </location>
</feature>
<evidence type="ECO:0000256" key="10">
    <source>
        <dbReference type="ARBA" id="ARBA00023136"/>
    </source>
</evidence>
<feature type="domain" description="Response regulatory" evidence="15">
    <location>
        <begin position="999"/>
        <end position="1111"/>
    </location>
</feature>
<organism evidence="16 17">
    <name type="scientific">Sphingomonas canadensis</name>
    <dbReference type="NCBI Taxonomy" id="1219257"/>
    <lineage>
        <taxon>Bacteria</taxon>
        <taxon>Pseudomonadati</taxon>
        <taxon>Pseudomonadota</taxon>
        <taxon>Alphaproteobacteria</taxon>
        <taxon>Sphingomonadales</taxon>
        <taxon>Sphingomonadaceae</taxon>
        <taxon>Sphingomonas</taxon>
    </lineage>
</organism>
<feature type="transmembrane region" description="Helical" evidence="13">
    <location>
        <begin position="66"/>
        <end position="83"/>
    </location>
</feature>
<dbReference type="PROSITE" id="PS50110">
    <property type="entry name" value="RESPONSE_REGULATORY"/>
    <property type="match status" value="1"/>
</dbReference>
<dbReference type="Pfam" id="PF12860">
    <property type="entry name" value="PAS_7"/>
    <property type="match status" value="1"/>
</dbReference>
<feature type="transmembrane region" description="Helical" evidence="13">
    <location>
        <begin position="184"/>
        <end position="211"/>
    </location>
</feature>
<evidence type="ECO:0000313" key="16">
    <source>
        <dbReference type="EMBL" id="MFD0947955.1"/>
    </source>
</evidence>
<dbReference type="EMBL" id="JBHTJG010000009">
    <property type="protein sequence ID" value="MFD0947955.1"/>
    <property type="molecule type" value="Genomic_DNA"/>
</dbReference>
<protein>
    <recommendedName>
        <fullName evidence="4">histidine kinase</fullName>
        <ecNumber evidence="4">2.7.13.3</ecNumber>
    </recommendedName>
</protein>
<feature type="transmembrane region" description="Helical" evidence="13">
    <location>
        <begin position="318"/>
        <end position="338"/>
    </location>
</feature>
<comment type="similarity">
    <text evidence="3">Belongs to the sodium:solute symporter (SSF) (TC 2.A.21) family.</text>
</comment>
<evidence type="ECO:0000256" key="1">
    <source>
        <dbReference type="ARBA" id="ARBA00000085"/>
    </source>
</evidence>
<keyword evidence="6" id="KW-0808">Transferase</keyword>
<evidence type="ECO:0000256" key="6">
    <source>
        <dbReference type="ARBA" id="ARBA00022679"/>
    </source>
</evidence>
<evidence type="ECO:0000259" key="15">
    <source>
        <dbReference type="PROSITE" id="PS50110"/>
    </source>
</evidence>
<dbReference type="Gene3D" id="3.30.450.20">
    <property type="entry name" value="PAS domain"/>
    <property type="match status" value="1"/>
</dbReference>
<dbReference type="Gene3D" id="3.30.565.10">
    <property type="entry name" value="Histidine kinase-like ATPase, C-terminal domain"/>
    <property type="match status" value="1"/>
</dbReference>
<evidence type="ECO:0000256" key="4">
    <source>
        <dbReference type="ARBA" id="ARBA00012438"/>
    </source>
</evidence>
<dbReference type="InterPro" id="IPR004358">
    <property type="entry name" value="Sig_transdc_His_kin-like_C"/>
</dbReference>
<comment type="caution">
    <text evidence="16">The sequence shown here is derived from an EMBL/GenBank/DDBJ whole genome shotgun (WGS) entry which is preliminary data.</text>
</comment>
<evidence type="ECO:0000313" key="17">
    <source>
        <dbReference type="Proteomes" id="UP001596977"/>
    </source>
</evidence>
<name>A0ABW3HC30_9SPHN</name>
<dbReference type="Pfam" id="PF00512">
    <property type="entry name" value="HisKA"/>
    <property type="match status" value="1"/>
</dbReference>
<dbReference type="RefSeq" id="WP_264945730.1">
    <property type="nucleotide sequence ID" value="NZ_JAPDRA010000009.1"/>
</dbReference>
<dbReference type="Gene3D" id="1.20.1730.10">
    <property type="entry name" value="Sodium/glucose cotransporter"/>
    <property type="match status" value="1"/>
</dbReference>
<dbReference type="PRINTS" id="PR00344">
    <property type="entry name" value="BCTRLSENSOR"/>
</dbReference>
<dbReference type="InterPro" id="IPR036097">
    <property type="entry name" value="HisK_dim/P_sf"/>
</dbReference>
<proteinExistence type="inferred from homology"/>
<evidence type="ECO:0000256" key="13">
    <source>
        <dbReference type="SAM" id="Phobius"/>
    </source>
</evidence>
<comment type="catalytic activity">
    <reaction evidence="1">
        <text>ATP + protein L-histidine = ADP + protein N-phospho-L-histidine.</text>
        <dbReference type="EC" id="2.7.13.3"/>
    </reaction>
</comment>
<evidence type="ECO:0000256" key="9">
    <source>
        <dbReference type="ARBA" id="ARBA00022989"/>
    </source>
</evidence>
<dbReference type="InterPro" id="IPR000014">
    <property type="entry name" value="PAS"/>
</dbReference>
<feature type="transmembrane region" description="Helical" evidence="13">
    <location>
        <begin position="115"/>
        <end position="133"/>
    </location>
</feature>
<evidence type="ECO:0000256" key="5">
    <source>
        <dbReference type="ARBA" id="ARBA00022553"/>
    </source>
</evidence>
<dbReference type="InterPro" id="IPR035965">
    <property type="entry name" value="PAS-like_dom_sf"/>
</dbReference>
<dbReference type="InterPro" id="IPR011006">
    <property type="entry name" value="CheY-like_superfamily"/>
</dbReference>
<evidence type="ECO:0000256" key="3">
    <source>
        <dbReference type="ARBA" id="ARBA00006434"/>
    </source>
</evidence>
<feature type="transmembrane region" description="Helical" evidence="13">
    <location>
        <begin position="378"/>
        <end position="394"/>
    </location>
</feature>
<dbReference type="CDD" id="cd00156">
    <property type="entry name" value="REC"/>
    <property type="match status" value="1"/>
</dbReference>
<dbReference type="SUPFAM" id="SSF52172">
    <property type="entry name" value="CheY-like"/>
    <property type="match status" value="1"/>
</dbReference>
<dbReference type="PROSITE" id="PS50283">
    <property type="entry name" value="NA_SOLUT_SYMP_3"/>
    <property type="match status" value="1"/>
</dbReference>
<dbReference type="Pfam" id="PF00072">
    <property type="entry name" value="Response_reg"/>
    <property type="match status" value="1"/>
</dbReference>
<dbReference type="SMART" id="SM00448">
    <property type="entry name" value="REC"/>
    <property type="match status" value="1"/>
</dbReference>
<dbReference type="Pfam" id="PF02518">
    <property type="entry name" value="HATPase_c"/>
    <property type="match status" value="1"/>
</dbReference>
<gene>
    <name evidence="16" type="ORF">ACFQ1E_16550</name>
</gene>
<keyword evidence="5 11" id="KW-0597">Phosphoprotein</keyword>
<dbReference type="PANTHER" id="PTHR43047:SF9">
    <property type="entry name" value="HISTIDINE KINASE"/>
    <property type="match status" value="1"/>
</dbReference>
<reference evidence="17" key="1">
    <citation type="journal article" date="2019" name="Int. J. Syst. Evol. Microbiol.">
        <title>The Global Catalogue of Microorganisms (GCM) 10K type strain sequencing project: providing services to taxonomists for standard genome sequencing and annotation.</title>
        <authorList>
            <consortium name="The Broad Institute Genomics Platform"/>
            <consortium name="The Broad Institute Genome Sequencing Center for Infectious Disease"/>
            <person name="Wu L."/>
            <person name="Ma J."/>
        </authorList>
    </citation>
    <scope>NUCLEOTIDE SEQUENCE [LARGE SCALE GENOMIC DNA]</scope>
    <source>
        <strain evidence="17">CCUG 62982</strain>
    </source>
</reference>
<evidence type="ECO:0000256" key="8">
    <source>
        <dbReference type="ARBA" id="ARBA00022777"/>
    </source>
</evidence>
<feature type="transmembrane region" description="Helical" evidence="13">
    <location>
        <begin position="153"/>
        <end position="172"/>
    </location>
</feature>
<dbReference type="InterPro" id="IPR003661">
    <property type="entry name" value="HisK_dim/P_dom"/>
</dbReference>
<dbReference type="PANTHER" id="PTHR43047">
    <property type="entry name" value="TWO-COMPONENT HISTIDINE PROTEIN KINASE"/>
    <property type="match status" value="1"/>
</dbReference>
<dbReference type="SUPFAM" id="SSF55874">
    <property type="entry name" value="ATPase domain of HSP90 chaperone/DNA topoisomerase II/histidine kinase"/>
    <property type="match status" value="1"/>
</dbReference>
<feature type="modified residue" description="4-aspartylphosphate" evidence="11">
    <location>
        <position position="1046"/>
    </location>
</feature>
<keyword evidence="9 13" id="KW-1133">Transmembrane helix</keyword>
<comment type="subcellular location">
    <subcellularLocation>
        <location evidence="2">Membrane</location>
        <topology evidence="2">Multi-pass membrane protein</topology>
    </subcellularLocation>
</comment>